<accession>A0ABV1D590</accession>
<comment type="subcellular location">
    <subcellularLocation>
        <location evidence="9">Cytoplasm</location>
    </subcellularLocation>
</comment>
<evidence type="ECO:0000256" key="3">
    <source>
        <dbReference type="ARBA" id="ARBA00012758"/>
    </source>
</evidence>
<protein>
    <recommendedName>
        <fullName evidence="4 8">Sucrose-6-phosphate hydrolase</fullName>
        <ecNumber evidence="3 8">3.2.1.26</ecNumber>
    </recommendedName>
    <alternativeName>
        <fullName evidence="7 9">Invertase</fullName>
    </alternativeName>
</protein>
<dbReference type="CDD" id="cd08996">
    <property type="entry name" value="GH32_FFase"/>
    <property type="match status" value="1"/>
</dbReference>
<keyword evidence="9" id="KW-0119">Carbohydrate metabolism</keyword>
<dbReference type="Proteomes" id="UP001454086">
    <property type="component" value="Unassembled WGS sequence"/>
</dbReference>
<comment type="catalytic activity">
    <reaction evidence="8">
        <text>Hydrolysis of terminal non-reducing beta-D-fructofuranoside residues in beta-D-fructofuranosides.</text>
        <dbReference type="EC" id="3.2.1.26"/>
    </reaction>
</comment>
<feature type="domain" description="Glycosyl hydrolase family 32 C-terminal" evidence="11">
    <location>
        <begin position="342"/>
        <end position="479"/>
    </location>
</feature>
<evidence type="ECO:0000256" key="4">
    <source>
        <dbReference type="ARBA" id="ARBA00019623"/>
    </source>
</evidence>
<comment type="pathway">
    <text evidence="1 9">Glycan biosynthesis; sucrose metabolism.</text>
</comment>
<dbReference type="NCBIfam" id="TIGR01322">
    <property type="entry name" value="scrB_fam"/>
    <property type="match status" value="1"/>
</dbReference>
<dbReference type="GO" id="GO:0016787">
    <property type="term" value="F:hydrolase activity"/>
    <property type="evidence" value="ECO:0007669"/>
    <property type="project" value="UniProtKB-KW"/>
</dbReference>
<evidence type="ECO:0000259" key="10">
    <source>
        <dbReference type="Pfam" id="PF00251"/>
    </source>
</evidence>
<dbReference type="Pfam" id="PF00251">
    <property type="entry name" value="Glyco_hydro_32N"/>
    <property type="match status" value="1"/>
</dbReference>
<comment type="caution">
    <text evidence="12">The sequence shown here is derived from an EMBL/GenBank/DDBJ whole genome shotgun (WGS) entry which is preliminary data.</text>
</comment>
<dbReference type="InterPro" id="IPR013148">
    <property type="entry name" value="Glyco_hydro_32_N"/>
</dbReference>
<keyword evidence="9" id="KW-0963">Cytoplasm</keyword>
<dbReference type="InterPro" id="IPR013189">
    <property type="entry name" value="Glyco_hydro_32_C"/>
</dbReference>
<dbReference type="EMBL" id="JBBMFM010000010">
    <property type="protein sequence ID" value="MEQ2424244.1"/>
    <property type="molecule type" value="Genomic_DNA"/>
</dbReference>
<evidence type="ECO:0000256" key="8">
    <source>
        <dbReference type="RuleBase" id="RU362110"/>
    </source>
</evidence>
<gene>
    <name evidence="12" type="ORF">WMQ36_04605</name>
</gene>
<dbReference type="PANTHER" id="PTHR43101">
    <property type="entry name" value="BETA-FRUCTOSIDASE"/>
    <property type="match status" value="1"/>
</dbReference>
<evidence type="ECO:0000256" key="2">
    <source>
        <dbReference type="ARBA" id="ARBA00009902"/>
    </source>
</evidence>
<dbReference type="InterPro" id="IPR051214">
    <property type="entry name" value="GH32_Enzymes"/>
</dbReference>
<evidence type="ECO:0000256" key="5">
    <source>
        <dbReference type="ARBA" id="ARBA00022801"/>
    </source>
</evidence>
<sequence length="497" mass="57284">MSKELMLQNIEKAQHEIDSKKNIVKNGKMRQRYHFMAQTGWLNDPNGLIYFRGKYHIFYQYNPYEGFWGSIHWGHAISDDMMHWEYLPLALAPSETYDDHPRGGCFSGSAAQHDGKLFLMYTGAANEGGGVGQTQCIAYSEDGIHFEKYEGNPVLTAPEGVPVNQFRDSKVWKHEDTYYMVCGASRDHKAQALLYRSDDMFHWTFFNVLAESRGEWGHMWECPDFYPMGDKYVLMFSPMGVGEHTSVYLVGDFDYQTGRFSHYISGEVDWGFDYYAPQSFLAPDGRRIIIGWANEWEWMPLWKDWGPTYKEGWCGFFNIPREVRMMENGTLQFLPVAETEILRQDPICQDMFVVTEAEAELKAGDGVAFELKMKIDLEETDADMLELILRSGEGKKTVCLFDFKNAQMSVDRNASDGWSRGVSRSTMFLKGKKELDIHILSDQSSLEIFANEYQDNHANNIFAGNAQNRILIRTYGGRAVIREYESYGMKDCFRGND</sequence>
<dbReference type="Gene3D" id="2.115.10.20">
    <property type="entry name" value="Glycosyl hydrolase domain, family 43"/>
    <property type="match status" value="1"/>
</dbReference>
<proteinExistence type="inferred from homology"/>
<keyword evidence="6 8" id="KW-0326">Glycosidase</keyword>
<dbReference type="PANTHER" id="PTHR43101:SF1">
    <property type="entry name" value="BETA-FRUCTOSIDASE"/>
    <property type="match status" value="1"/>
</dbReference>
<evidence type="ECO:0000313" key="12">
    <source>
        <dbReference type="EMBL" id="MEQ2424244.1"/>
    </source>
</evidence>
<keyword evidence="13" id="KW-1185">Reference proteome</keyword>
<evidence type="ECO:0000256" key="6">
    <source>
        <dbReference type="ARBA" id="ARBA00023295"/>
    </source>
</evidence>
<evidence type="ECO:0000256" key="7">
    <source>
        <dbReference type="ARBA" id="ARBA00033367"/>
    </source>
</evidence>
<dbReference type="SUPFAM" id="SSF75005">
    <property type="entry name" value="Arabinanase/levansucrase/invertase"/>
    <property type="match status" value="1"/>
</dbReference>
<evidence type="ECO:0000256" key="9">
    <source>
        <dbReference type="RuleBase" id="RU365015"/>
    </source>
</evidence>
<dbReference type="Pfam" id="PF08244">
    <property type="entry name" value="Glyco_hydro_32C"/>
    <property type="match status" value="1"/>
</dbReference>
<feature type="domain" description="Glycosyl hydrolase family 32 N-terminal" evidence="10">
    <location>
        <begin position="34"/>
        <end position="330"/>
    </location>
</feature>
<dbReference type="SUPFAM" id="SSF49899">
    <property type="entry name" value="Concanavalin A-like lectins/glucanases"/>
    <property type="match status" value="1"/>
</dbReference>
<reference evidence="12 13" key="1">
    <citation type="submission" date="2024-03" db="EMBL/GenBank/DDBJ databases">
        <title>Human intestinal bacterial collection.</title>
        <authorList>
            <person name="Pauvert C."/>
            <person name="Hitch T.C.A."/>
            <person name="Clavel T."/>
        </authorList>
    </citation>
    <scope>NUCLEOTIDE SEQUENCE [LARGE SCALE GENOMIC DNA]</scope>
    <source>
        <strain evidence="12 13">CLA-SR-H021</strain>
    </source>
</reference>
<organism evidence="12 13">
    <name type="scientific">Enterocloster hominis</name>
    <name type="common">ex Hitch et al. 2024</name>
    <dbReference type="NCBI Taxonomy" id="1917870"/>
    <lineage>
        <taxon>Bacteria</taxon>
        <taxon>Bacillati</taxon>
        <taxon>Bacillota</taxon>
        <taxon>Clostridia</taxon>
        <taxon>Lachnospirales</taxon>
        <taxon>Lachnospiraceae</taxon>
        <taxon>Enterocloster</taxon>
    </lineage>
</organism>
<dbReference type="InterPro" id="IPR023296">
    <property type="entry name" value="Glyco_hydro_beta-prop_sf"/>
</dbReference>
<dbReference type="InterPro" id="IPR001362">
    <property type="entry name" value="Glyco_hydro_32"/>
</dbReference>
<dbReference type="RefSeq" id="WP_349117798.1">
    <property type="nucleotide sequence ID" value="NZ_JBBMFM010000010.1"/>
</dbReference>
<evidence type="ECO:0000259" key="11">
    <source>
        <dbReference type="Pfam" id="PF08244"/>
    </source>
</evidence>
<evidence type="ECO:0000256" key="1">
    <source>
        <dbReference type="ARBA" id="ARBA00004914"/>
    </source>
</evidence>
<dbReference type="Gene3D" id="2.60.120.560">
    <property type="entry name" value="Exo-inulinase, domain 1"/>
    <property type="match status" value="1"/>
</dbReference>
<dbReference type="EC" id="3.2.1.26" evidence="3 8"/>
<comment type="similarity">
    <text evidence="2 8">Belongs to the glycosyl hydrolase 32 family.</text>
</comment>
<keyword evidence="5 8" id="KW-0378">Hydrolase</keyword>
<dbReference type="SMART" id="SM00640">
    <property type="entry name" value="Glyco_32"/>
    <property type="match status" value="1"/>
</dbReference>
<comment type="function">
    <text evidence="9">Enables the bacterium to metabolize sucrose as a sole carbon source.</text>
</comment>
<name>A0ABV1D590_9FIRM</name>
<evidence type="ECO:0000313" key="13">
    <source>
        <dbReference type="Proteomes" id="UP001454086"/>
    </source>
</evidence>
<dbReference type="InterPro" id="IPR013320">
    <property type="entry name" value="ConA-like_dom_sf"/>
</dbReference>
<dbReference type="InterPro" id="IPR006232">
    <property type="entry name" value="Suc6P_hydrolase"/>
</dbReference>